<feature type="transmembrane region" description="Helical" evidence="9">
    <location>
        <begin position="128"/>
        <end position="149"/>
    </location>
</feature>
<organism evidence="11 12">
    <name type="scientific">Franzmannia pantelleriensis</name>
    <dbReference type="NCBI Taxonomy" id="48727"/>
    <lineage>
        <taxon>Bacteria</taxon>
        <taxon>Pseudomonadati</taxon>
        <taxon>Pseudomonadota</taxon>
        <taxon>Gammaproteobacteria</taxon>
        <taxon>Oceanospirillales</taxon>
        <taxon>Halomonadaceae</taxon>
        <taxon>Franzmannia</taxon>
    </lineage>
</organism>
<name>A0A1G9R239_9GAMM</name>
<dbReference type="GO" id="GO:0015740">
    <property type="term" value="P:C4-dicarboxylate transport"/>
    <property type="evidence" value="ECO:0007669"/>
    <property type="project" value="TreeGrafter"/>
</dbReference>
<evidence type="ECO:0000256" key="1">
    <source>
        <dbReference type="ARBA" id="ARBA00004429"/>
    </source>
</evidence>
<feature type="transmembrane region" description="Helical" evidence="9">
    <location>
        <begin position="12"/>
        <end position="31"/>
    </location>
</feature>
<dbReference type="PANTHER" id="PTHR35011:SF2">
    <property type="entry name" value="2,3-DIKETO-L-GULONATE TRAP TRANSPORTER SMALL PERMEASE PROTEIN YIAM"/>
    <property type="match status" value="1"/>
</dbReference>
<evidence type="ECO:0000256" key="4">
    <source>
        <dbReference type="ARBA" id="ARBA00022519"/>
    </source>
</evidence>
<dbReference type="STRING" id="48727.SAMN05192555_11027"/>
<reference evidence="12" key="1">
    <citation type="submission" date="2016-10" db="EMBL/GenBank/DDBJ databases">
        <authorList>
            <person name="Varghese N."/>
            <person name="Submissions S."/>
        </authorList>
    </citation>
    <scope>NUCLEOTIDE SEQUENCE [LARGE SCALE GENOMIC DNA]</scope>
    <source>
        <strain evidence="12">AAP</strain>
    </source>
</reference>
<evidence type="ECO:0000256" key="8">
    <source>
        <dbReference type="ARBA" id="ARBA00038436"/>
    </source>
</evidence>
<gene>
    <name evidence="11" type="ORF">SAMN05192555_11027</name>
</gene>
<evidence type="ECO:0000256" key="7">
    <source>
        <dbReference type="ARBA" id="ARBA00023136"/>
    </source>
</evidence>
<dbReference type="Pfam" id="PF04290">
    <property type="entry name" value="DctQ"/>
    <property type="match status" value="1"/>
</dbReference>
<evidence type="ECO:0000256" key="6">
    <source>
        <dbReference type="ARBA" id="ARBA00022989"/>
    </source>
</evidence>
<keyword evidence="4 9" id="KW-0997">Cell inner membrane</keyword>
<dbReference type="AlphaFoldDB" id="A0A1G9R239"/>
<evidence type="ECO:0000313" key="12">
    <source>
        <dbReference type="Proteomes" id="UP000199107"/>
    </source>
</evidence>
<keyword evidence="5 9" id="KW-0812">Transmembrane</keyword>
<dbReference type="InterPro" id="IPR007387">
    <property type="entry name" value="TRAP_DctQ"/>
</dbReference>
<dbReference type="GO" id="GO:0022857">
    <property type="term" value="F:transmembrane transporter activity"/>
    <property type="evidence" value="ECO:0007669"/>
    <property type="project" value="UniProtKB-UniRule"/>
</dbReference>
<comment type="subunit">
    <text evidence="9">The complex comprises the extracytoplasmic solute receptor protein and the two transmembrane proteins.</text>
</comment>
<comment type="subcellular location">
    <subcellularLocation>
        <location evidence="1 9">Cell inner membrane</location>
        <topology evidence="1 9">Multi-pass membrane protein</topology>
    </subcellularLocation>
</comment>
<evidence type="ECO:0000256" key="3">
    <source>
        <dbReference type="ARBA" id="ARBA00022475"/>
    </source>
</evidence>
<evidence type="ECO:0000313" key="11">
    <source>
        <dbReference type="EMBL" id="SDM16917.1"/>
    </source>
</evidence>
<proteinExistence type="inferred from homology"/>
<evidence type="ECO:0000256" key="9">
    <source>
        <dbReference type="RuleBase" id="RU369079"/>
    </source>
</evidence>
<dbReference type="PANTHER" id="PTHR35011">
    <property type="entry name" value="2,3-DIKETO-L-GULONATE TRAP TRANSPORTER SMALL PERMEASE PROTEIN YIAM"/>
    <property type="match status" value="1"/>
</dbReference>
<evidence type="ECO:0000256" key="2">
    <source>
        <dbReference type="ARBA" id="ARBA00022448"/>
    </source>
</evidence>
<feature type="transmembrane region" description="Helical" evidence="9">
    <location>
        <begin position="86"/>
        <end position="108"/>
    </location>
</feature>
<dbReference type="EMBL" id="FNGH01000010">
    <property type="protein sequence ID" value="SDM16917.1"/>
    <property type="molecule type" value="Genomic_DNA"/>
</dbReference>
<feature type="domain" description="Tripartite ATP-independent periplasmic transporters DctQ component" evidence="10">
    <location>
        <begin position="23"/>
        <end position="151"/>
    </location>
</feature>
<feature type="transmembrane region" description="Helical" evidence="9">
    <location>
        <begin position="46"/>
        <end position="65"/>
    </location>
</feature>
<evidence type="ECO:0000256" key="5">
    <source>
        <dbReference type="ARBA" id="ARBA00022692"/>
    </source>
</evidence>
<comment type="similarity">
    <text evidence="8 9">Belongs to the TRAP transporter small permease family.</text>
</comment>
<dbReference type="Proteomes" id="UP000199107">
    <property type="component" value="Unassembled WGS sequence"/>
</dbReference>
<evidence type="ECO:0000259" key="10">
    <source>
        <dbReference type="Pfam" id="PF04290"/>
    </source>
</evidence>
<keyword evidence="7 9" id="KW-0472">Membrane</keyword>
<dbReference type="InterPro" id="IPR055348">
    <property type="entry name" value="DctQ"/>
</dbReference>
<dbReference type="GO" id="GO:0005886">
    <property type="term" value="C:plasma membrane"/>
    <property type="evidence" value="ECO:0007669"/>
    <property type="project" value="UniProtKB-SubCell"/>
</dbReference>
<keyword evidence="2 9" id="KW-0813">Transport</keyword>
<sequence>MKYLRNYLDQLMQIICCGLFSMMIMAASWQVFSRYVLNTPSTVSEAFLRVSLIWLSMMAIAFVAGRRDHVSFTLFTDMVSARYKSVVLAGIELVFLLFAILIMLYGGYAMVTSTMSQNYPLLNIPRGYIYLSLPVSGGVIALYCVMNIIDLCKMPVSNFRGEVKDV</sequence>
<keyword evidence="12" id="KW-1185">Reference proteome</keyword>
<keyword evidence="6 9" id="KW-1133">Transmembrane helix</keyword>
<comment type="function">
    <text evidence="9">Part of the tripartite ATP-independent periplasmic (TRAP) transport system.</text>
</comment>
<protein>
    <recommendedName>
        <fullName evidence="9">TRAP transporter small permease protein</fullName>
    </recommendedName>
</protein>
<accession>A0A1G9R239</accession>
<keyword evidence="3" id="KW-1003">Cell membrane</keyword>
<dbReference type="RefSeq" id="WP_176817234.1">
    <property type="nucleotide sequence ID" value="NZ_FNGH01000010.1"/>
</dbReference>